<proteinExistence type="predicted"/>
<dbReference type="WBParaSite" id="JU765_v2.g6779.t1">
    <property type="protein sequence ID" value="JU765_v2.g6779.t1"/>
    <property type="gene ID" value="JU765_v2.g6779"/>
</dbReference>
<accession>A0AC34RH59</accession>
<organism evidence="1 2">
    <name type="scientific">Panagrolaimus sp. JU765</name>
    <dbReference type="NCBI Taxonomy" id="591449"/>
    <lineage>
        <taxon>Eukaryota</taxon>
        <taxon>Metazoa</taxon>
        <taxon>Ecdysozoa</taxon>
        <taxon>Nematoda</taxon>
        <taxon>Chromadorea</taxon>
        <taxon>Rhabditida</taxon>
        <taxon>Tylenchina</taxon>
        <taxon>Panagrolaimomorpha</taxon>
        <taxon>Panagrolaimoidea</taxon>
        <taxon>Panagrolaimidae</taxon>
        <taxon>Panagrolaimus</taxon>
    </lineage>
</organism>
<name>A0AC34RH59_9BILA</name>
<reference evidence="2" key="1">
    <citation type="submission" date="2022-11" db="UniProtKB">
        <authorList>
            <consortium name="WormBaseParasite"/>
        </authorList>
    </citation>
    <scope>IDENTIFICATION</scope>
</reference>
<dbReference type="Proteomes" id="UP000887576">
    <property type="component" value="Unplaced"/>
</dbReference>
<evidence type="ECO:0000313" key="1">
    <source>
        <dbReference type="Proteomes" id="UP000887576"/>
    </source>
</evidence>
<protein>
    <submittedName>
        <fullName evidence="2">Reverse transcriptase domain-containing protein</fullName>
    </submittedName>
</protein>
<sequence>MYKVMTKVLKDRIQKQMDVMEALPPEEAGFRKNFSTVIQIHALNEVAKKCYEFNMKLVAVFVDFKKEFDSIKFESIWAALEDIKCDSELIKTVKLLYAHGKSAVQVSGKIAEF</sequence>
<evidence type="ECO:0000313" key="2">
    <source>
        <dbReference type="WBParaSite" id="JU765_v2.g6779.t1"/>
    </source>
</evidence>